<dbReference type="Gene3D" id="3.40.50.300">
    <property type="entry name" value="P-loop containing nucleotide triphosphate hydrolases"/>
    <property type="match status" value="1"/>
</dbReference>
<reference evidence="1 2" key="1">
    <citation type="submission" date="2018-07" db="EMBL/GenBank/DDBJ databases">
        <authorList>
            <person name="Quirk P.G."/>
            <person name="Krulwich T.A."/>
        </authorList>
    </citation>
    <scope>NUCLEOTIDE SEQUENCE [LARGE SCALE GENOMIC DNA]</scope>
    <source>
        <strain evidence="1 2">CC-BB4</strain>
    </source>
</reference>
<gene>
    <name evidence="1" type="ORF">DW352_17340</name>
</gene>
<dbReference type="AlphaFoldDB" id="A0A345ZYY8"/>
<dbReference type="Proteomes" id="UP000254889">
    <property type="component" value="Chromosome"/>
</dbReference>
<name>A0A345ZYY8_9HYPH</name>
<evidence type="ECO:0008006" key="3">
    <source>
        <dbReference type="Google" id="ProtNLM"/>
    </source>
</evidence>
<keyword evidence="2" id="KW-1185">Reference proteome</keyword>
<sequence>MKAAFALPSDLESGADIVGRLPSHFALDFCGAPVDIASTSDRAIATLRRVYRHFLDTTHEAAGGSERDTLLLIEEGTAEATTLAAALGRDAKDFDGHILIASWLGQGLRIANHALLHYYASKLLRLRIVERWHPEVVTLHAASLSAPWGGGLLLLGEAAAGKTTLTLRLIDDGFRYCADDTTCIRRRDLACLPFPMAFIVRGDLTTGLPGPSALRGRAPDLSLLDEPRWLMERWDAVGMPFQPTTLYFVARDPARAAGDIRPMPQADAALALLRNLMMPLGADADAFTIDPLNFDTCCRLAEACRCLAVNTVDLDRAHDVIVADYHNNARPLTQVAS</sequence>
<accession>A0A345ZYY8</accession>
<dbReference type="RefSeq" id="WP_115692514.1">
    <property type="nucleotide sequence ID" value="NZ_CP031417.1"/>
</dbReference>
<dbReference type="EMBL" id="CP031417">
    <property type="protein sequence ID" value="AXK82135.1"/>
    <property type="molecule type" value="Genomic_DNA"/>
</dbReference>
<dbReference type="InterPro" id="IPR027417">
    <property type="entry name" value="P-loop_NTPase"/>
</dbReference>
<proteinExistence type="predicted"/>
<protein>
    <recommendedName>
        <fullName evidence="3">Serine kinase</fullName>
    </recommendedName>
</protein>
<evidence type="ECO:0000313" key="1">
    <source>
        <dbReference type="EMBL" id="AXK82135.1"/>
    </source>
</evidence>
<dbReference type="KEGG" id="ptaw:DW352_17340"/>
<evidence type="ECO:0000313" key="2">
    <source>
        <dbReference type="Proteomes" id="UP000254889"/>
    </source>
</evidence>
<dbReference type="OrthoDB" id="8326226at2"/>
<organism evidence="1 2">
    <name type="scientific">Pseudolabrys taiwanensis</name>
    <dbReference type="NCBI Taxonomy" id="331696"/>
    <lineage>
        <taxon>Bacteria</taxon>
        <taxon>Pseudomonadati</taxon>
        <taxon>Pseudomonadota</taxon>
        <taxon>Alphaproteobacteria</taxon>
        <taxon>Hyphomicrobiales</taxon>
        <taxon>Xanthobacteraceae</taxon>
        <taxon>Pseudolabrys</taxon>
    </lineage>
</organism>
<dbReference type="SUPFAM" id="SSF53795">
    <property type="entry name" value="PEP carboxykinase-like"/>
    <property type="match status" value="1"/>
</dbReference>